<name>A0ABT8CG78_9VIBR</name>
<keyword evidence="1" id="KW-0378">Hydrolase</keyword>
<evidence type="ECO:0000313" key="2">
    <source>
        <dbReference type="Proteomes" id="UP001223712"/>
    </source>
</evidence>
<dbReference type="Pfam" id="PF02585">
    <property type="entry name" value="PIG-L"/>
    <property type="match status" value="1"/>
</dbReference>
<dbReference type="InterPro" id="IPR003737">
    <property type="entry name" value="GlcNAc_PI_deacetylase-related"/>
</dbReference>
<dbReference type="RefSeq" id="WP_290334728.1">
    <property type="nucleotide sequence ID" value="NZ_JAUFQY010000001.1"/>
</dbReference>
<dbReference type="GO" id="GO:0016787">
    <property type="term" value="F:hydrolase activity"/>
    <property type="evidence" value="ECO:0007669"/>
    <property type="project" value="UniProtKB-KW"/>
</dbReference>
<comment type="caution">
    <text evidence="1">The sequence shown here is derived from an EMBL/GenBank/DDBJ whole genome shotgun (WGS) entry which is preliminary data.</text>
</comment>
<protein>
    <submittedName>
        <fullName evidence="1">PIG-L family deacetylase</fullName>
        <ecNumber evidence="1">3.5.1.-</ecNumber>
    </submittedName>
</protein>
<dbReference type="EC" id="3.5.1.-" evidence="1"/>
<keyword evidence="2" id="KW-1185">Reference proteome</keyword>
<sequence length="165" mass="19028">MKSFFKKKLHKIYNKTKYINLYKFMYTSLQEHPEEINCEKFLVISPHPDDETIGCGGLLTKFHTFGSVISVTSGDYGIPNEDATNTIKIREKELDNALNFLDVSYNIKLRVEDGSLKNISGYLDNINFDNMKLIFIPSVFEHHPDHKAIAWEIVRLISKGKLSKK</sequence>
<accession>A0ABT8CG78</accession>
<dbReference type="SUPFAM" id="SSF102588">
    <property type="entry name" value="LmbE-like"/>
    <property type="match status" value="1"/>
</dbReference>
<organism evidence="1 2">
    <name type="scientific">Vibrio artabrorum</name>
    <dbReference type="NCBI Taxonomy" id="446374"/>
    <lineage>
        <taxon>Bacteria</taxon>
        <taxon>Pseudomonadati</taxon>
        <taxon>Pseudomonadota</taxon>
        <taxon>Gammaproteobacteria</taxon>
        <taxon>Vibrionales</taxon>
        <taxon>Vibrionaceae</taxon>
        <taxon>Vibrio</taxon>
    </lineage>
</organism>
<proteinExistence type="predicted"/>
<evidence type="ECO:0000313" key="1">
    <source>
        <dbReference type="EMBL" id="MDN3700449.1"/>
    </source>
</evidence>
<dbReference type="Gene3D" id="3.40.50.10320">
    <property type="entry name" value="LmbE-like"/>
    <property type="match status" value="1"/>
</dbReference>
<dbReference type="InterPro" id="IPR024078">
    <property type="entry name" value="LmbE-like_dom_sf"/>
</dbReference>
<gene>
    <name evidence="1" type="ORF">QWY96_05315</name>
</gene>
<dbReference type="EMBL" id="JAUFQY010000001">
    <property type="protein sequence ID" value="MDN3700449.1"/>
    <property type="molecule type" value="Genomic_DNA"/>
</dbReference>
<dbReference type="Proteomes" id="UP001223712">
    <property type="component" value="Unassembled WGS sequence"/>
</dbReference>
<reference evidence="2" key="1">
    <citation type="journal article" date="2019" name="Int. J. Syst. Evol. Microbiol.">
        <title>The Global Catalogue of Microorganisms (GCM) 10K type strain sequencing project: providing services to taxonomists for standard genome sequencing and annotation.</title>
        <authorList>
            <consortium name="The Broad Institute Genomics Platform"/>
            <consortium name="The Broad Institute Genome Sequencing Center for Infectious Disease"/>
            <person name="Wu L."/>
            <person name="Ma J."/>
        </authorList>
    </citation>
    <scope>NUCLEOTIDE SEQUENCE [LARGE SCALE GENOMIC DNA]</scope>
    <source>
        <strain evidence="2">CECT 7226</strain>
    </source>
</reference>